<dbReference type="InterPro" id="IPR000719">
    <property type="entry name" value="Prot_kinase_dom"/>
</dbReference>
<reference evidence="9 10" key="1">
    <citation type="submission" date="2023-08" db="EMBL/GenBank/DDBJ databases">
        <authorList>
            <person name="Folkvardsen B D."/>
            <person name="Norman A."/>
        </authorList>
    </citation>
    <scope>NUCLEOTIDE SEQUENCE [LARGE SCALE GENOMIC DNA]</scope>
    <source>
        <strain evidence="9 10">Mu0083</strain>
    </source>
</reference>
<dbReference type="RefSeq" id="WP_308474321.1">
    <property type="nucleotide sequence ID" value="NZ_OY726394.1"/>
</dbReference>
<keyword evidence="10" id="KW-1185">Reference proteome</keyword>
<evidence type="ECO:0000259" key="8">
    <source>
        <dbReference type="PROSITE" id="PS50011"/>
    </source>
</evidence>
<keyword evidence="2" id="KW-0723">Serine/threonine-protein kinase</keyword>
<dbReference type="PANTHER" id="PTHR43289:SF6">
    <property type="entry name" value="SERINE_THREONINE-PROTEIN KINASE NEKL-3"/>
    <property type="match status" value="1"/>
</dbReference>
<dbReference type="InterPro" id="IPR008271">
    <property type="entry name" value="Ser/Thr_kinase_AS"/>
</dbReference>
<dbReference type="InterPro" id="IPR011009">
    <property type="entry name" value="Kinase-like_dom_sf"/>
</dbReference>
<dbReference type="PROSITE" id="PS00107">
    <property type="entry name" value="PROTEIN_KINASE_ATP"/>
    <property type="match status" value="1"/>
</dbReference>
<dbReference type="SUPFAM" id="SSF56112">
    <property type="entry name" value="Protein kinase-like (PK-like)"/>
    <property type="match status" value="1"/>
</dbReference>
<evidence type="ECO:0000256" key="1">
    <source>
        <dbReference type="ARBA" id="ARBA00012513"/>
    </source>
</evidence>
<accession>A0ABM9LV81</accession>
<dbReference type="Proteomes" id="UP001190336">
    <property type="component" value="Chromosome"/>
</dbReference>
<name>A0ABM9LV81_9MYCO</name>
<dbReference type="GO" id="GO:0004674">
    <property type="term" value="F:protein serine/threonine kinase activity"/>
    <property type="evidence" value="ECO:0007669"/>
    <property type="project" value="UniProtKB-EC"/>
</dbReference>
<evidence type="ECO:0000313" key="9">
    <source>
        <dbReference type="EMBL" id="CAJ1505296.1"/>
    </source>
</evidence>
<evidence type="ECO:0000256" key="4">
    <source>
        <dbReference type="ARBA" id="ARBA00022741"/>
    </source>
</evidence>
<dbReference type="InterPro" id="IPR017441">
    <property type="entry name" value="Protein_kinase_ATP_BS"/>
</dbReference>
<keyword evidence="5 9" id="KW-0418">Kinase</keyword>
<dbReference type="PROSITE" id="PS00108">
    <property type="entry name" value="PROTEIN_KINASE_ST"/>
    <property type="match status" value="1"/>
</dbReference>
<dbReference type="EMBL" id="OY726394">
    <property type="protein sequence ID" value="CAJ1505296.1"/>
    <property type="molecule type" value="Genomic_DNA"/>
</dbReference>
<dbReference type="Gene3D" id="1.10.510.10">
    <property type="entry name" value="Transferase(Phosphotransferase) domain 1"/>
    <property type="match status" value="1"/>
</dbReference>
<dbReference type="Gene3D" id="3.30.200.20">
    <property type="entry name" value="Phosphorylase Kinase, domain 1"/>
    <property type="match status" value="1"/>
</dbReference>
<feature type="domain" description="Protein kinase" evidence="8">
    <location>
        <begin position="15"/>
        <end position="274"/>
    </location>
</feature>
<organism evidence="9 10">
    <name type="scientific">[Mycobacterium] kokjensenii</name>
    <dbReference type="NCBI Taxonomy" id="3064287"/>
    <lineage>
        <taxon>Bacteria</taxon>
        <taxon>Bacillati</taxon>
        <taxon>Actinomycetota</taxon>
        <taxon>Actinomycetes</taxon>
        <taxon>Mycobacteriales</taxon>
        <taxon>Mycobacteriaceae</taxon>
        <taxon>Mycolicibacter</taxon>
    </lineage>
</organism>
<dbReference type="CDD" id="cd14014">
    <property type="entry name" value="STKc_PknB_like"/>
    <property type="match status" value="1"/>
</dbReference>
<dbReference type="Pfam" id="PF00069">
    <property type="entry name" value="Pkinase"/>
    <property type="match status" value="1"/>
</dbReference>
<evidence type="ECO:0000256" key="7">
    <source>
        <dbReference type="PROSITE-ProRule" id="PRU10141"/>
    </source>
</evidence>
<feature type="binding site" evidence="7">
    <location>
        <position position="44"/>
    </location>
    <ligand>
        <name>ATP</name>
        <dbReference type="ChEBI" id="CHEBI:30616"/>
    </ligand>
</feature>
<evidence type="ECO:0000256" key="5">
    <source>
        <dbReference type="ARBA" id="ARBA00022777"/>
    </source>
</evidence>
<dbReference type="PANTHER" id="PTHR43289">
    <property type="entry name" value="MITOGEN-ACTIVATED PROTEIN KINASE KINASE KINASE 20-RELATED"/>
    <property type="match status" value="1"/>
</dbReference>
<keyword evidence="3 9" id="KW-0808">Transferase</keyword>
<evidence type="ECO:0000256" key="3">
    <source>
        <dbReference type="ARBA" id="ARBA00022679"/>
    </source>
</evidence>
<gene>
    <name evidence="9" type="ORF">MU0083_003656</name>
</gene>
<proteinExistence type="predicted"/>
<dbReference type="EC" id="2.7.11.1" evidence="1"/>
<dbReference type="SMART" id="SM00220">
    <property type="entry name" value="S_TKc"/>
    <property type="match status" value="1"/>
</dbReference>
<evidence type="ECO:0000256" key="2">
    <source>
        <dbReference type="ARBA" id="ARBA00022527"/>
    </source>
</evidence>
<sequence length="500" mass="52130">MTAGASRVGTTFGKYQITRLLGRGGMGEVYEAYDTSKDRTVALKILLDHYSGDERFRTRFQRESRATAMLREPHVIPIHDWGEIDGSLYIDMRLIQGATLQELIRRGPMPPQRAVALIVQVAAALDAAHAHDLIHRDVKPQNIIVTPADFVYLVDFGIAAMPGESSLTATGTQIGSVAHMAPERFTDKPVGSAVDVYALACILYEMLTGRTPFPTGSIEQTISAHMSAAPPRPSQTDPRIPAALDQVIAQGMAKDPAHRFRTAGALGEAAQRALQPAAPAAPFPAPPPAGAPFANPGAPTAAFPTAASAPVQSAPPVALSAPTVAAPEPAKAHWTGYAALAAALLALTVAVAGLFVPKSTGVAPEPSDDSTASGVASTAFSASEISAAKHDVCTATDVARSAVQLNTNMTNPEPGNVIGDLAVGTNARLALAHSSDYLRMHLAAAPATPADLAVAATGYADTLSELAMGYLAGRTPDDEVQQPLRDKLIDQLDTLVALCD</sequence>
<dbReference type="PROSITE" id="PS50011">
    <property type="entry name" value="PROTEIN_KINASE_DOM"/>
    <property type="match status" value="1"/>
</dbReference>
<evidence type="ECO:0000313" key="10">
    <source>
        <dbReference type="Proteomes" id="UP001190336"/>
    </source>
</evidence>
<protein>
    <recommendedName>
        <fullName evidence="1">non-specific serine/threonine protein kinase</fullName>
        <ecNumber evidence="1">2.7.11.1</ecNumber>
    </recommendedName>
</protein>
<keyword evidence="4 7" id="KW-0547">Nucleotide-binding</keyword>
<evidence type="ECO:0000256" key="6">
    <source>
        <dbReference type="ARBA" id="ARBA00022840"/>
    </source>
</evidence>
<keyword evidence="6 7" id="KW-0067">ATP-binding</keyword>